<dbReference type="InterPro" id="IPR032880">
    <property type="entry name" value="CSC1/OSCA1-like_N"/>
</dbReference>
<dbReference type="GeneID" id="28758817"/>
<evidence type="ECO:0000256" key="3">
    <source>
        <dbReference type="ARBA" id="ARBA00022448"/>
    </source>
</evidence>
<keyword evidence="5 8" id="KW-1133">Transmembrane helix</keyword>
<keyword evidence="4 8" id="KW-0812">Transmembrane</keyword>
<evidence type="ECO:0000256" key="8">
    <source>
        <dbReference type="SAM" id="Phobius"/>
    </source>
</evidence>
<dbReference type="GO" id="GO:0005886">
    <property type="term" value="C:plasma membrane"/>
    <property type="evidence" value="ECO:0007669"/>
    <property type="project" value="TreeGrafter"/>
</dbReference>
<feature type="transmembrane region" description="Helical" evidence="8">
    <location>
        <begin position="118"/>
        <end position="137"/>
    </location>
</feature>
<feature type="transmembrane region" description="Helical" evidence="8">
    <location>
        <begin position="657"/>
        <end position="679"/>
    </location>
</feature>
<feature type="domain" description="10TM putative phosphate transporter extracellular tail" evidence="10">
    <location>
        <begin position="764"/>
        <end position="855"/>
    </location>
</feature>
<dbReference type="RefSeq" id="XP_018040820.1">
    <property type="nucleotide sequence ID" value="XM_018175331.1"/>
</dbReference>
<keyword evidence="3" id="KW-0813">Transport</keyword>
<evidence type="ECO:0000259" key="9">
    <source>
        <dbReference type="Pfam" id="PF02714"/>
    </source>
</evidence>
<evidence type="ECO:0000256" key="1">
    <source>
        <dbReference type="ARBA" id="ARBA00004141"/>
    </source>
</evidence>
<feature type="transmembrane region" description="Helical" evidence="8">
    <location>
        <begin position="685"/>
        <end position="703"/>
    </location>
</feature>
<accession>A0A177CSF2</accession>
<evidence type="ECO:0000313" key="13">
    <source>
        <dbReference type="EMBL" id="OAG10455.1"/>
    </source>
</evidence>
<evidence type="ECO:0000256" key="5">
    <source>
        <dbReference type="ARBA" id="ARBA00022989"/>
    </source>
</evidence>
<comment type="subcellular location">
    <subcellularLocation>
        <location evidence="1">Membrane</location>
        <topology evidence="1">Multi-pass membrane protein</topology>
    </subcellularLocation>
</comment>
<dbReference type="InParanoid" id="A0A177CSF2"/>
<dbReference type="AlphaFoldDB" id="A0A177CSF2"/>
<feature type="domain" description="CSC1/OSCA1-like cytosolic" evidence="12">
    <location>
        <begin position="209"/>
        <end position="393"/>
    </location>
</feature>
<dbReference type="OrthoDB" id="1076608at2759"/>
<feature type="transmembrane region" description="Helical" evidence="8">
    <location>
        <begin position="407"/>
        <end position="432"/>
    </location>
</feature>
<protein>
    <submittedName>
        <fullName evidence="13">DUF221-domain-containing protein</fullName>
    </submittedName>
</protein>
<sequence>MEAQQVFRVLAPGISGEGLGAWDEKPKPKGSAHNLAAIVSAFVPTWFTAIIFIIAFVFIRNRYPKIYSPRTFIGTIPEKDRTPSAGRSYFSWYRTLRVVPDKFVLYHEHLDSYLYLRFLRTLIFLCIVGCCITWPILLPINATGGGTSSQLDRISIGNVSDKKKLYAHAAVAYIYFGFVMFTVARERLWLIGLRQAWNLSKPMAKRLSSRTVLFLSAPTATLDPDNAQRFFGDDAVRVWPATKAEKLHSLVSSRDATIEELEAAELKLIHNVKRKLEKSGSKGNSVFSSYDDLPNHMKKSLRPTHTLKTPPTGKKVDSIDHYREQLKDREEEIQKARDSNANAESHDGAAAVFVEFRTQAAAQCAYQQIASAEILALNPRYTSVLPGEIIWKNLTIAPAKRISQQGLATILVVATIVFWSIPISFVGAWSNVEYLAKNYKWLSWLDNLPETVTSLLAGLVPAALLSALASFVPNIFRAIFKAFGEPTNTSAELKVMKWYFVFQVLQVFLINTLASGAAAVLSQAASDPSSIPTILAANLPSAANSYLTYFIVQGLTNASNNMLNYSDLASYIFYDRFFDKTPRQKYQSFTKLKGIQWGKVFPKYGNFLIIAIAYSCIAPLVLGFAAVGLTCFYFSYRYMLLFTVSPKIDTKGHCYTIALQQILGGIYIAELCLLGLFGLRQATGPSIMLGVLFLATILFNVMTNNYFAPLEKFLPADLSAEEDGEGAPLLNDREAEEGVVTHHVQRIVDSTPIPPKYLSPLARFFEPQRYASYRAMRAWLREDTEWDEDDVPQYSEEQLRKAYLDPAFTSQTPVVWVPRDEAKVSKIVVQDLEGMQVAASDEGAWIDKDGNVKWATDDFSKVPIFKPAVRW</sequence>
<evidence type="ECO:0000256" key="4">
    <source>
        <dbReference type="ARBA" id="ARBA00022692"/>
    </source>
</evidence>
<evidence type="ECO:0000313" key="14">
    <source>
        <dbReference type="Proteomes" id="UP000077069"/>
    </source>
</evidence>
<evidence type="ECO:0000256" key="7">
    <source>
        <dbReference type="SAM" id="Coils"/>
    </source>
</evidence>
<dbReference type="FunCoup" id="A0A177CSF2">
    <property type="interactions" value="160"/>
</dbReference>
<dbReference type="PANTHER" id="PTHR13018:SF26">
    <property type="entry name" value="DOMAIN PROTEIN, PUTATIVE (AFU_ORTHOLOGUE AFUA_5G10920)-RELATED"/>
    <property type="match status" value="1"/>
</dbReference>
<evidence type="ECO:0000259" key="12">
    <source>
        <dbReference type="Pfam" id="PF14703"/>
    </source>
</evidence>
<feature type="transmembrane region" description="Helical" evidence="8">
    <location>
        <begin position="497"/>
        <end position="521"/>
    </location>
</feature>
<dbReference type="EMBL" id="KV441549">
    <property type="protein sequence ID" value="OAG10455.1"/>
    <property type="molecule type" value="Genomic_DNA"/>
</dbReference>
<dbReference type="Proteomes" id="UP000077069">
    <property type="component" value="Unassembled WGS sequence"/>
</dbReference>
<comment type="similarity">
    <text evidence="2">Belongs to the CSC1 (TC 1.A.17) family.</text>
</comment>
<keyword evidence="6 8" id="KW-0472">Membrane</keyword>
<dbReference type="InterPro" id="IPR027815">
    <property type="entry name" value="CSC1/OSCA1-like_cyt"/>
</dbReference>
<organism evidence="13 14">
    <name type="scientific">Paraphaeosphaeria sporulosa</name>
    <dbReference type="NCBI Taxonomy" id="1460663"/>
    <lineage>
        <taxon>Eukaryota</taxon>
        <taxon>Fungi</taxon>
        <taxon>Dikarya</taxon>
        <taxon>Ascomycota</taxon>
        <taxon>Pezizomycotina</taxon>
        <taxon>Dothideomycetes</taxon>
        <taxon>Pleosporomycetidae</taxon>
        <taxon>Pleosporales</taxon>
        <taxon>Massarineae</taxon>
        <taxon>Didymosphaeriaceae</taxon>
        <taxon>Paraphaeosphaeria</taxon>
    </lineage>
</organism>
<dbReference type="Pfam" id="PF12621">
    <property type="entry name" value="PHM7_ext"/>
    <property type="match status" value="1"/>
</dbReference>
<feature type="coiled-coil region" evidence="7">
    <location>
        <begin position="319"/>
        <end position="346"/>
    </location>
</feature>
<evidence type="ECO:0000256" key="6">
    <source>
        <dbReference type="ARBA" id="ARBA00023136"/>
    </source>
</evidence>
<feature type="domain" description="CSC1/OSCA1-like N-terminal transmembrane" evidence="11">
    <location>
        <begin position="37"/>
        <end position="186"/>
    </location>
</feature>
<dbReference type="PANTHER" id="PTHR13018">
    <property type="entry name" value="PROBABLE MEMBRANE PROTEIN DUF221-RELATED"/>
    <property type="match status" value="1"/>
</dbReference>
<reference evidence="13 14" key="1">
    <citation type="submission" date="2016-05" db="EMBL/GenBank/DDBJ databases">
        <title>Comparative analysis of secretome profiles of manganese(II)-oxidizing ascomycete fungi.</title>
        <authorList>
            <consortium name="DOE Joint Genome Institute"/>
            <person name="Zeiner C.A."/>
            <person name="Purvine S.O."/>
            <person name="Zink E.M."/>
            <person name="Wu S."/>
            <person name="Pasa-Tolic L."/>
            <person name="Chaput D.L."/>
            <person name="Haridas S."/>
            <person name="Grigoriev I.V."/>
            <person name="Santelli C.M."/>
            <person name="Hansel C.M."/>
        </authorList>
    </citation>
    <scope>NUCLEOTIDE SEQUENCE [LARGE SCALE GENOMIC DNA]</scope>
    <source>
        <strain evidence="13 14">AP3s5-JAC2a</strain>
    </source>
</reference>
<gene>
    <name evidence="13" type="ORF">CC84DRAFT_1112772</name>
</gene>
<evidence type="ECO:0000256" key="2">
    <source>
        <dbReference type="ARBA" id="ARBA00007779"/>
    </source>
</evidence>
<dbReference type="Pfam" id="PF02714">
    <property type="entry name" value="RSN1_7TM"/>
    <property type="match status" value="1"/>
</dbReference>
<keyword evidence="7" id="KW-0175">Coiled coil</keyword>
<feature type="domain" description="CSC1/OSCA1-like 7TM region" evidence="9">
    <location>
        <begin position="408"/>
        <end position="677"/>
    </location>
</feature>
<feature type="transmembrane region" description="Helical" evidence="8">
    <location>
        <begin position="165"/>
        <end position="184"/>
    </location>
</feature>
<feature type="transmembrane region" description="Helical" evidence="8">
    <location>
        <begin position="452"/>
        <end position="476"/>
    </location>
</feature>
<dbReference type="InterPro" id="IPR045122">
    <property type="entry name" value="Csc1-like"/>
</dbReference>
<dbReference type="GO" id="GO:0005227">
    <property type="term" value="F:calcium-activated cation channel activity"/>
    <property type="evidence" value="ECO:0007669"/>
    <property type="project" value="InterPro"/>
</dbReference>
<evidence type="ECO:0000259" key="10">
    <source>
        <dbReference type="Pfam" id="PF12621"/>
    </source>
</evidence>
<keyword evidence="14" id="KW-1185">Reference proteome</keyword>
<feature type="transmembrane region" description="Helical" evidence="8">
    <location>
        <begin position="607"/>
        <end position="636"/>
    </location>
</feature>
<feature type="transmembrane region" description="Helical" evidence="8">
    <location>
        <begin position="35"/>
        <end position="59"/>
    </location>
</feature>
<proteinExistence type="inferred from homology"/>
<dbReference type="Pfam" id="PF14703">
    <property type="entry name" value="PHM7_cyt"/>
    <property type="match status" value="1"/>
</dbReference>
<dbReference type="InterPro" id="IPR003864">
    <property type="entry name" value="CSC1/OSCA1-like_7TM"/>
</dbReference>
<dbReference type="Pfam" id="PF13967">
    <property type="entry name" value="RSN1_TM"/>
    <property type="match status" value="1"/>
</dbReference>
<dbReference type="InterPro" id="IPR022257">
    <property type="entry name" value="PHM7_ext"/>
</dbReference>
<evidence type="ECO:0000259" key="11">
    <source>
        <dbReference type="Pfam" id="PF13967"/>
    </source>
</evidence>
<name>A0A177CSF2_9PLEO</name>